<accession>A0ABP9J7Z9</accession>
<dbReference type="Proteomes" id="UP001501759">
    <property type="component" value="Unassembled WGS sequence"/>
</dbReference>
<dbReference type="RefSeq" id="WP_345655215.1">
    <property type="nucleotide sequence ID" value="NZ_BAABKB010000023.1"/>
</dbReference>
<keyword evidence="3" id="KW-1185">Reference proteome</keyword>
<organism evidence="2 3">
    <name type="scientific">Streptomyces siamensis</name>
    <dbReference type="NCBI Taxonomy" id="1274986"/>
    <lineage>
        <taxon>Bacteria</taxon>
        <taxon>Bacillati</taxon>
        <taxon>Actinomycetota</taxon>
        <taxon>Actinomycetes</taxon>
        <taxon>Kitasatosporales</taxon>
        <taxon>Streptomycetaceae</taxon>
        <taxon>Streptomyces</taxon>
    </lineage>
</organism>
<feature type="region of interest" description="Disordered" evidence="1">
    <location>
        <begin position="57"/>
        <end position="78"/>
    </location>
</feature>
<evidence type="ECO:0000313" key="2">
    <source>
        <dbReference type="EMBL" id="GAA5023563.1"/>
    </source>
</evidence>
<sequence length="78" mass="8477">MVESVPVVVHSPDPEGGRRVMIRGESVGTAYHLLDLVEFLRLAGLPEADTAIDDPELIEWRGGGPDVWTPPDDPTQDS</sequence>
<name>A0ABP9J7Z9_9ACTN</name>
<proteinExistence type="predicted"/>
<protein>
    <submittedName>
        <fullName evidence="2">Uncharacterized protein</fullName>
    </submittedName>
</protein>
<evidence type="ECO:0000313" key="3">
    <source>
        <dbReference type="Proteomes" id="UP001501759"/>
    </source>
</evidence>
<dbReference type="EMBL" id="BAABKB010000023">
    <property type="protein sequence ID" value="GAA5023563.1"/>
    <property type="molecule type" value="Genomic_DNA"/>
</dbReference>
<reference evidence="3" key="1">
    <citation type="journal article" date="2019" name="Int. J. Syst. Evol. Microbiol.">
        <title>The Global Catalogue of Microorganisms (GCM) 10K type strain sequencing project: providing services to taxonomists for standard genome sequencing and annotation.</title>
        <authorList>
            <consortium name="The Broad Institute Genomics Platform"/>
            <consortium name="The Broad Institute Genome Sequencing Center for Infectious Disease"/>
            <person name="Wu L."/>
            <person name="Ma J."/>
        </authorList>
    </citation>
    <scope>NUCLEOTIDE SEQUENCE [LARGE SCALE GENOMIC DNA]</scope>
    <source>
        <strain evidence="3">JCM 18409</strain>
    </source>
</reference>
<gene>
    <name evidence="2" type="ORF">GCM10023335_56430</name>
</gene>
<evidence type="ECO:0000256" key="1">
    <source>
        <dbReference type="SAM" id="MobiDB-lite"/>
    </source>
</evidence>
<comment type="caution">
    <text evidence="2">The sequence shown here is derived from an EMBL/GenBank/DDBJ whole genome shotgun (WGS) entry which is preliminary data.</text>
</comment>